<protein>
    <submittedName>
        <fullName evidence="2">Homeodomain-like</fullName>
    </submittedName>
</protein>
<feature type="domain" description="Mor transcription activator" evidence="1">
    <location>
        <begin position="15"/>
        <end position="82"/>
    </location>
</feature>
<keyword evidence="3" id="KW-1185">Reference proteome</keyword>
<dbReference type="PANTHER" id="PTHR37812:SF1">
    <property type="entry name" value="MU-LIKE PROPHAGE FLUMU PROTEIN C"/>
    <property type="match status" value="1"/>
</dbReference>
<dbReference type="InterPro" id="IPR052411">
    <property type="entry name" value="c-mor_Regulatory_Protein"/>
</dbReference>
<dbReference type="InterPro" id="IPR014875">
    <property type="entry name" value="Mor_transcription_activator"/>
</dbReference>
<evidence type="ECO:0000313" key="3">
    <source>
        <dbReference type="Proteomes" id="UP000245695"/>
    </source>
</evidence>
<dbReference type="InterPro" id="IPR009057">
    <property type="entry name" value="Homeodomain-like_sf"/>
</dbReference>
<accession>A0A2P2BQ65</accession>
<dbReference type="KEGG" id="rhom:FRIFI_0929"/>
<keyword evidence="2" id="KW-0371">Homeobox</keyword>
<dbReference type="Gene3D" id="1.10.10.60">
    <property type="entry name" value="Homeodomain-like"/>
    <property type="match status" value="1"/>
</dbReference>
<dbReference type="SUPFAM" id="SSF46689">
    <property type="entry name" value="Homeodomain-like"/>
    <property type="match status" value="1"/>
</dbReference>
<dbReference type="AlphaFoldDB" id="A0A2P2BQ65"/>
<sequence>MKIKNEDVSERLEVLLEIVGKEKFLEIARMYGGSNIYIPTYTSAIKNARNREIIKKYNGFNVNNLAREYNMSVTHIKRILKEDITTAKLIRQS</sequence>
<dbReference type="EMBL" id="LN650648">
    <property type="protein sequence ID" value="CEI72469.1"/>
    <property type="molecule type" value="Genomic_DNA"/>
</dbReference>
<evidence type="ECO:0000313" key="2">
    <source>
        <dbReference type="EMBL" id="CEI72469.1"/>
    </source>
</evidence>
<dbReference type="GO" id="GO:0003677">
    <property type="term" value="F:DNA binding"/>
    <property type="evidence" value="ECO:0007669"/>
    <property type="project" value="UniProtKB-KW"/>
</dbReference>
<dbReference type="RefSeq" id="WP_166505128.1">
    <property type="nucleotide sequence ID" value="NZ_LN650648.1"/>
</dbReference>
<evidence type="ECO:0000259" key="1">
    <source>
        <dbReference type="Pfam" id="PF08765"/>
    </source>
</evidence>
<dbReference type="PANTHER" id="PTHR37812">
    <property type="entry name" value="MU-LIKE PROPHAGE FLUMU PROTEIN C"/>
    <property type="match status" value="1"/>
</dbReference>
<name>A0A2P2BQ65_9FIRM</name>
<reference evidence="2 3" key="1">
    <citation type="submission" date="2014-09" db="EMBL/GenBank/DDBJ databases">
        <authorList>
            <person name="Hornung B.V."/>
        </authorList>
    </citation>
    <scope>NUCLEOTIDE SEQUENCE [LARGE SCALE GENOMIC DNA]</scope>
    <source>
        <strain evidence="2 3">FRIFI</strain>
    </source>
</reference>
<dbReference type="Proteomes" id="UP000245695">
    <property type="component" value="Chromosome 1"/>
</dbReference>
<proteinExistence type="predicted"/>
<gene>
    <name evidence="2" type="ORF">FRIFI_0929</name>
</gene>
<dbReference type="Pfam" id="PF08765">
    <property type="entry name" value="Mor"/>
    <property type="match status" value="1"/>
</dbReference>
<organism evidence="2 3">
    <name type="scientific">Romboutsia hominis</name>
    <dbReference type="NCBI Taxonomy" id="1507512"/>
    <lineage>
        <taxon>Bacteria</taxon>
        <taxon>Bacillati</taxon>
        <taxon>Bacillota</taxon>
        <taxon>Clostridia</taxon>
        <taxon>Peptostreptococcales</taxon>
        <taxon>Peptostreptococcaceae</taxon>
        <taxon>Romboutsia</taxon>
    </lineage>
</organism>
<keyword evidence="2" id="KW-0238">DNA-binding</keyword>